<gene>
    <name evidence="1" type="ORF">A0H76_2248</name>
</gene>
<dbReference type="EMBL" id="LTAI01000063">
    <property type="protein sequence ID" value="ORE00114.1"/>
    <property type="molecule type" value="Genomic_DNA"/>
</dbReference>
<evidence type="ECO:0000313" key="1">
    <source>
        <dbReference type="EMBL" id="ORE00114.1"/>
    </source>
</evidence>
<dbReference type="Proteomes" id="UP000192501">
    <property type="component" value="Unassembled WGS sequence"/>
</dbReference>
<dbReference type="VEuPathDB" id="MicrosporidiaDB:HERIO_144"/>
<accession>A0A1X0QK51</accession>
<proteinExistence type="predicted"/>
<reference evidence="1 2" key="1">
    <citation type="journal article" date="2017" name="Environ. Microbiol.">
        <title>Decay of the glycolytic pathway and adaptation to intranuclear parasitism within Enterocytozoonidae microsporidia.</title>
        <authorList>
            <person name="Wiredu Boakye D."/>
            <person name="Jaroenlak P."/>
            <person name="Prachumwat A."/>
            <person name="Williams T.A."/>
            <person name="Bateman K.S."/>
            <person name="Itsathitphaisarn O."/>
            <person name="Sritunyalucksana K."/>
            <person name="Paszkiewicz K.H."/>
            <person name="Moore K.A."/>
            <person name="Stentiford G.D."/>
            <person name="Williams B.A."/>
        </authorList>
    </citation>
    <scope>NUCLEOTIDE SEQUENCE [LARGE SCALE GENOMIC DNA]</scope>
    <source>
        <strain evidence="2">canceri</strain>
    </source>
</reference>
<comment type="caution">
    <text evidence="1">The sequence shown here is derived from an EMBL/GenBank/DDBJ whole genome shotgun (WGS) entry which is preliminary data.</text>
</comment>
<dbReference type="VEuPathDB" id="MicrosporidiaDB:A0H76_2248"/>
<evidence type="ECO:0000313" key="2">
    <source>
        <dbReference type="Proteomes" id="UP000192501"/>
    </source>
</evidence>
<protein>
    <submittedName>
        <fullName evidence="1">Uncharacterized protein</fullName>
    </submittedName>
</protein>
<organism evidence="1 2">
    <name type="scientific">Hepatospora eriocheir</name>
    <dbReference type="NCBI Taxonomy" id="1081669"/>
    <lineage>
        <taxon>Eukaryota</taxon>
        <taxon>Fungi</taxon>
        <taxon>Fungi incertae sedis</taxon>
        <taxon>Microsporidia</taxon>
        <taxon>Hepatosporidae</taxon>
        <taxon>Hepatospora</taxon>
    </lineage>
</organism>
<name>A0A1X0QK51_9MICR</name>
<dbReference type="AlphaFoldDB" id="A0A1X0QK51"/>
<sequence length="176" mass="21042">MTEKKQKLIDQSPFDKEISEFFKNNPSRELSYNELQDNKKMLIINGVLTREINSESFIKNLYKTFIEYKKSPLEPLKFDNKNPTHLYYQISKLFKYLDVLLTSSVITKCEEDIVGRISSIIREYYVEMHQQFIESKNSTILKQIYFPDSKSLSFHFIFNQNLNDEFSKLYAKFKQV</sequence>